<evidence type="ECO:0000259" key="1">
    <source>
        <dbReference type="PROSITE" id="PS50879"/>
    </source>
</evidence>
<dbReference type="Proteomes" id="UP000198211">
    <property type="component" value="Unassembled WGS sequence"/>
</dbReference>
<dbReference type="GO" id="GO:0003676">
    <property type="term" value="F:nucleic acid binding"/>
    <property type="evidence" value="ECO:0007669"/>
    <property type="project" value="InterPro"/>
</dbReference>
<dbReference type="EMBL" id="NBNE01002003">
    <property type="protein sequence ID" value="OWZ11878.1"/>
    <property type="molecule type" value="Genomic_DNA"/>
</dbReference>
<dbReference type="InterPro" id="IPR036397">
    <property type="entry name" value="RNaseH_sf"/>
</dbReference>
<sequence>MIVASYIIAKWKGGVHGIRLTAARDKTRVGFFDGGSRGNPGPGGSGSIVVEVGDGVHSLKMLWAAATALGRKTTTNNIAEFVGLHRLLTKAVEQNWTGIHVVGDSALILRMMETRKPPRARKLQHWYRVARRLADLCAVQSWRHHYRRHNKMADWAANFAMNTHSSVTMAFEDSPDDNEFTIGVKQLMHADVTDWISRLH</sequence>
<dbReference type="InterPro" id="IPR002156">
    <property type="entry name" value="RNaseH_domain"/>
</dbReference>
<dbReference type="OrthoDB" id="165880at2759"/>
<keyword evidence="2" id="KW-0548">Nucleotidyltransferase</keyword>
<accession>A0A225W3W0</accession>
<dbReference type="InterPro" id="IPR053151">
    <property type="entry name" value="RNase_H-like"/>
</dbReference>
<dbReference type="PANTHER" id="PTHR47723">
    <property type="entry name" value="OS05G0353850 PROTEIN"/>
    <property type="match status" value="1"/>
</dbReference>
<name>A0A225W3W0_9STRA</name>
<dbReference type="GO" id="GO:0004523">
    <property type="term" value="F:RNA-DNA hybrid ribonuclease activity"/>
    <property type="evidence" value="ECO:0007669"/>
    <property type="project" value="InterPro"/>
</dbReference>
<comment type="caution">
    <text evidence="2">The sequence shown here is derived from an EMBL/GenBank/DDBJ whole genome shotgun (WGS) entry which is preliminary data.</text>
</comment>
<evidence type="ECO:0000313" key="2">
    <source>
        <dbReference type="EMBL" id="OWZ11878.1"/>
    </source>
</evidence>
<dbReference type="AlphaFoldDB" id="A0A225W3W0"/>
<proteinExistence type="predicted"/>
<gene>
    <name evidence="2" type="ORF">PHMEG_00015044</name>
</gene>
<dbReference type="PANTHER" id="PTHR47723:SF19">
    <property type="entry name" value="POLYNUCLEOTIDYL TRANSFERASE, RIBONUCLEASE H-LIKE SUPERFAMILY PROTEIN"/>
    <property type="match status" value="1"/>
</dbReference>
<keyword evidence="2" id="KW-0808">Transferase</keyword>
<dbReference type="PROSITE" id="PS50879">
    <property type="entry name" value="RNASE_H_1"/>
    <property type="match status" value="1"/>
</dbReference>
<dbReference type="Gene3D" id="3.30.420.10">
    <property type="entry name" value="Ribonuclease H-like superfamily/Ribonuclease H"/>
    <property type="match status" value="1"/>
</dbReference>
<reference evidence="3" key="1">
    <citation type="submission" date="2017-03" db="EMBL/GenBank/DDBJ databases">
        <title>Phytopthora megakarya and P. palmivora, two closely related causual agents of cacao black pod achieved similar genome size and gene model numbers by different mechanisms.</title>
        <authorList>
            <person name="Ali S."/>
            <person name="Shao J."/>
            <person name="Larry D.J."/>
            <person name="Kronmiller B."/>
            <person name="Shen D."/>
            <person name="Strem M.D."/>
            <person name="Melnick R.L."/>
            <person name="Guiltinan M.J."/>
            <person name="Tyler B.M."/>
            <person name="Meinhardt L.W."/>
            <person name="Bailey B.A."/>
        </authorList>
    </citation>
    <scope>NUCLEOTIDE SEQUENCE [LARGE SCALE GENOMIC DNA]</scope>
    <source>
        <strain evidence="3">zdho120</strain>
    </source>
</reference>
<dbReference type="STRING" id="4795.A0A225W3W0"/>
<dbReference type="InterPro" id="IPR012337">
    <property type="entry name" value="RNaseH-like_sf"/>
</dbReference>
<keyword evidence="3" id="KW-1185">Reference proteome</keyword>
<protein>
    <submittedName>
        <fullName evidence="2">Reverse transcriptase</fullName>
    </submittedName>
</protein>
<feature type="domain" description="RNase H type-1" evidence="1">
    <location>
        <begin position="24"/>
        <end position="162"/>
    </location>
</feature>
<organism evidence="2 3">
    <name type="scientific">Phytophthora megakarya</name>
    <dbReference type="NCBI Taxonomy" id="4795"/>
    <lineage>
        <taxon>Eukaryota</taxon>
        <taxon>Sar</taxon>
        <taxon>Stramenopiles</taxon>
        <taxon>Oomycota</taxon>
        <taxon>Peronosporomycetes</taxon>
        <taxon>Peronosporales</taxon>
        <taxon>Peronosporaceae</taxon>
        <taxon>Phytophthora</taxon>
    </lineage>
</organism>
<evidence type="ECO:0000313" key="3">
    <source>
        <dbReference type="Proteomes" id="UP000198211"/>
    </source>
</evidence>
<dbReference type="SUPFAM" id="SSF53098">
    <property type="entry name" value="Ribonuclease H-like"/>
    <property type="match status" value="1"/>
</dbReference>
<dbReference type="Pfam" id="PF13456">
    <property type="entry name" value="RVT_3"/>
    <property type="match status" value="1"/>
</dbReference>
<dbReference type="GO" id="GO:0003964">
    <property type="term" value="F:RNA-directed DNA polymerase activity"/>
    <property type="evidence" value="ECO:0007669"/>
    <property type="project" value="UniProtKB-KW"/>
</dbReference>
<keyword evidence="2" id="KW-0695">RNA-directed DNA polymerase</keyword>